<dbReference type="eggNOG" id="ENOG502T8PV">
    <property type="taxonomic scope" value="Eukaryota"/>
</dbReference>
<name>B4J0D7_DROGR</name>
<gene>
    <name evidence="2" type="primary">Dgri\GH15871</name>
    <name evidence="2" type="ORF">Dgri_GH15871</name>
</gene>
<protein>
    <submittedName>
        <fullName evidence="2">GH15871</fullName>
    </submittedName>
</protein>
<evidence type="ECO:0000313" key="2">
    <source>
        <dbReference type="EMBL" id="EDV95738.1"/>
    </source>
</evidence>
<accession>B4J0D7</accession>
<dbReference type="InParanoid" id="B4J0D7"/>
<reference evidence="2 3" key="1">
    <citation type="journal article" date="2007" name="Nature">
        <title>Evolution of genes and genomes on the Drosophila phylogeny.</title>
        <authorList>
            <consortium name="Drosophila 12 Genomes Consortium"/>
            <person name="Clark A.G."/>
            <person name="Eisen M.B."/>
            <person name="Smith D.R."/>
            <person name="Bergman C.M."/>
            <person name="Oliver B."/>
            <person name="Markow T.A."/>
            <person name="Kaufman T.C."/>
            <person name="Kellis M."/>
            <person name="Gelbart W."/>
            <person name="Iyer V.N."/>
            <person name="Pollard D.A."/>
            <person name="Sackton T.B."/>
            <person name="Larracuente A.M."/>
            <person name="Singh N.D."/>
            <person name="Abad J.P."/>
            <person name="Abt D.N."/>
            <person name="Adryan B."/>
            <person name="Aguade M."/>
            <person name="Akashi H."/>
            <person name="Anderson W.W."/>
            <person name="Aquadro C.F."/>
            <person name="Ardell D.H."/>
            <person name="Arguello R."/>
            <person name="Artieri C.G."/>
            <person name="Barbash D.A."/>
            <person name="Barker D."/>
            <person name="Barsanti P."/>
            <person name="Batterham P."/>
            <person name="Batzoglou S."/>
            <person name="Begun D."/>
            <person name="Bhutkar A."/>
            <person name="Blanco E."/>
            <person name="Bosak S.A."/>
            <person name="Bradley R.K."/>
            <person name="Brand A.D."/>
            <person name="Brent M.R."/>
            <person name="Brooks A.N."/>
            <person name="Brown R.H."/>
            <person name="Butlin R.K."/>
            <person name="Caggese C."/>
            <person name="Calvi B.R."/>
            <person name="Bernardo de Carvalho A."/>
            <person name="Caspi A."/>
            <person name="Castrezana S."/>
            <person name="Celniker S.E."/>
            <person name="Chang J.L."/>
            <person name="Chapple C."/>
            <person name="Chatterji S."/>
            <person name="Chinwalla A."/>
            <person name="Civetta A."/>
            <person name="Clifton S.W."/>
            <person name="Comeron J.M."/>
            <person name="Costello J.C."/>
            <person name="Coyne J.A."/>
            <person name="Daub J."/>
            <person name="David R.G."/>
            <person name="Delcher A.L."/>
            <person name="Delehaunty K."/>
            <person name="Do C.B."/>
            <person name="Ebling H."/>
            <person name="Edwards K."/>
            <person name="Eickbush T."/>
            <person name="Evans J.D."/>
            <person name="Filipski A."/>
            <person name="Findeiss S."/>
            <person name="Freyhult E."/>
            <person name="Fulton L."/>
            <person name="Fulton R."/>
            <person name="Garcia A.C."/>
            <person name="Gardiner A."/>
            <person name="Garfield D.A."/>
            <person name="Garvin B.E."/>
            <person name="Gibson G."/>
            <person name="Gilbert D."/>
            <person name="Gnerre S."/>
            <person name="Godfrey J."/>
            <person name="Good R."/>
            <person name="Gotea V."/>
            <person name="Gravely B."/>
            <person name="Greenberg A.J."/>
            <person name="Griffiths-Jones S."/>
            <person name="Gross S."/>
            <person name="Guigo R."/>
            <person name="Gustafson E.A."/>
            <person name="Haerty W."/>
            <person name="Hahn M.W."/>
            <person name="Halligan D.L."/>
            <person name="Halpern A.L."/>
            <person name="Halter G.M."/>
            <person name="Han M.V."/>
            <person name="Heger A."/>
            <person name="Hillier L."/>
            <person name="Hinrichs A.S."/>
            <person name="Holmes I."/>
            <person name="Hoskins R.A."/>
            <person name="Hubisz M.J."/>
            <person name="Hultmark D."/>
            <person name="Huntley M.A."/>
            <person name="Jaffe D.B."/>
            <person name="Jagadeeshan S."/>
            <person name="Jeck W.R."/>
            <person name="Johnson J."/>
            <person name="Jones C.D."/>
            <person name="Jordan W.C."/>
            <person name="Karpen G.H."/>
            <person name="Kataoka E."/>
            <person name="Keightley P.D."/>
            <person name="Kheradpour P."/>
            <person name="Kirkness E.F."/>
            <person name="Koerich L.B."/>
            <person name="Kristiansen K."/>
            <person name="Kudrna D."/>
            <person name="Kulathinal R.J."/>
            <person name="Kumar S."/>
            <person name="Kwok R."/>
            <person name="Lander E."/>
            <person name="Langley C.H."/>
            <person name="Lapoint R."/>
            <person name="Lazzaro B.P."/>
            <person name="Lee S.J."/>
            <person name="Levesque L."/>
            <person name="Li R."/>
            <person name="Lin C.F."/>
            <person name="Lin M.F."/>
            <person name="Lindblad-Toh K."/>
            <person name="Llopart A."/>
            <person name="Long M."/>
            <person name="Low L."/>
            <person name="Lozovsky E."/>
            <person name="Lu J."/>
            <person name="Luo M."/>
            <person name="Machado C.A."/>
            <person name="Makalowski W."/>
            <person name="Marzo M."/>
            <person name="Matsuda M."/>
            <person name="Matzkin L."/>
            <person name="McAllister B."/>
            <person name="McBride C.S."/>
            <person name="McKernan B."/>
            <person name="McKernan K."/>
            <person name="Mendez-Lago M."/>
            <person name="Minx P."/>
            <person name="Mollenhauer M.U."/>
            <person name="Montooth K."/>
            <person name="Mount S.M."/>
            <person name="Mu X."/>
            <person name="Myers E."/>
            <person name="Negre B."/>
            <person name="Newfeld S."/>
            <person name="Nielsen R."/>
            <person name="Noor M.A."/>
            <person name="O'Grady P."/>
            <person name="Pachter L."/>
            <person name="Papaceit M."/>
            <person name="Parisi M.J."/>
            <person name="Parisi M."/>
            <person name="Parts L."/>
            <person name="Pedersen J.S."/>
            <person name="Pesole G."/>
            <person name="Phillippy A.M."/>
            <person name="Ponting C.P."/>
            <person name="Pop M."/>
            <person name="Porcelli D."/>
            <person name="Powell J.R."/>
            <person name="Prohaska S."/>
            <person name="Pruitt K."/>
            <person name="Puig M."/>
            <person name="Quesneville H."/>
            <person name="Ram K.R."/>
            <person name="Rand D."/>
            <person name="Rasmussen M.D."/>
            <person name="Reed L.K."/>
            <person name="Reenan R."/>
            <person name="Reily A."/>
            <person name="Remington K.A."/>
            <person name="Rieger T.T."/>
            <person name="Ritchie M.G."/>
            <person name="Robin C."/>
            <person name="Rogers Y.H."/>
            <person name="Rohde C."/>
            <person name="Rozas J."/>
            <person name="Rubenfield M.J."/>
            <person name="Ruiz A."/>
            <person name="Russo S."/>
            <person name="Salzberg S.L."/>
            <person name="Sanchez-Gracia A."/>
            <person name="Saranga D.J."/>
            <person name="Sato H."/>
            <person name="Schaeffer S.W."/>
            <person name="Schatz M.C."/>
            <person name="Schlenke T."/>
            <person name="Schwartz R."/>
            <person name="Segarra C."/>
            <person name="Singh R.S."/>
            <person name="Sirot L."/>
            <person name="Sirota M."/>
            <person name="Sisneros N.B."/>
            <person name="Smith C.D."/>
            <person name="Smith T.F."/>
            <person name="Spieth J."/>
            <person name="Stage D.E."/>
            <person name="Stark A."/>
            <person name="Stephan W."/>
            <person name="Strausberg R.L."/>
            <person name="Strempel S."/>
            <person name="Sturgill D."/>
            <person name="Sutton G."/>
            <person name="Sutton G.G."/>
            <person name="Tao W."/>
            <person name="Teichmann S."/>
            <person name="Tobari Y.N."/>
            <person name="Tomimura Y."/>
            <person name="Tsolas J.M."/>
            <person name="Valente V.L."/>
            <person name="Venter E."/>
            <person name="Venter J.C."/>
            <person name="Vicario S."/>
            <person name="Vieira F.G."/>
            <person name="Vilella A.J."/>
            <person name="Villasante A."/>
            <person name="Walenz B."/>
            <person name="Wang J."/>
            <person name="Wasserman M."/>
            <person name="Watts T."/>
            <person name="Wilson D."/>
            <person name="Wilson R.K."/>
            <person name="Wing R.A."/>
            <person name="Wolfner M.F."/>
            <person name="Wong A."/>
            <person name="Wong G.K."/>
            <person name="Wu C.I."/>
            <person name="Wu G."/>
            <person name="Yamamoto D."/>
            <person name="Yang H.P."/>
            <person name="Yang S.P."/>
            <person name="Yorke J.A."/>
            <person name="Yoshida K."/>
            <person name="Zdobnov E."/>
            <person name="Zhang P."/>
            <person name="Zhang Y."/>
            <person name="Zimin A.V."/>
            <person name="Baldwin J."/>
            <person name="Abdouelleil A."/>
            <person name="Abdulkadir J."/>
            <person name="Abebe A."/>
            <person name="Abera B."/>
            <person name="Abreu J."/>
            <person name="Acer S.C."/>
            <person name="Aftuck L."/>
            <person name="Alexander A."/>
            <person name="An P."/>
            <person name="Anderson E."/>
            <person name="Anderson S."/>
            <person name="Arachi H."/>
            <person name="Azer M."/>
            <person name="Bachantsang P."/>
            <person name="Barry A."/>
            <person name="Bayul T."/>
            <person name="Berlin A."/>
            <person name="Bessette D."/>
            <person name="Bloom T."/>
            <person name="Blye J."/>
            <person name="Boguslavskiy L."/>
            <person name="Bonnet C."/>
            <person name="Boukhgalter B."/>
            <person name="Bourzgui I."/>
            <person name="Brown A."/>
            <person name="Cahill P."/>
            <person name="Channer S."/>
            <person name="Cheshatsang Y."/>
            <person name="Chuda L."/>
            <person name="Citroen M."/>
            <person name="Collymore A."/>
            <person name="Cooke P."/>
            <person name="Costello M."/>
            <person name="D'Aco K."/>
            <person name="Daza R."/>
            <person name="De Haan G."/>
            <person name="DeGray S."/>
            <person name="DeMaso C."/>
            <person name="Dhargay N."/>
            <person name="Dooley K."/>
            <person name="Dooley E."/>
            <person name="Doricent M."/>
            <person name="Dorje P."/>
            <person name="Dorjee K."/>
            <person name="Dupes A."/>
            <person name="Elong R."/>
            <person name="Falk J."/>
            <person name="Farina A."/>
            <person name="Faro S."/>
            <person name="Ferguson D."/>
            <person name="Fisher S."/>
            <person name="Foley C.D."/>
            <person name="Franke A."/>
            <person name="Friedrich D."/>
            <person name="Gadbois L."/>
            <person name="Gearin G."/>
            <person name="Gearin C.R."/>
            <person name="Giannoukos G."/>
            <person name="Goode T."/>
            <person name="Graham J."/>
            <person name="Grandbois E."/>
            <person name="Grewal S."/>
            <person name="Gyaltsen K."/>
            <person name="Hafez N."/>
            <person name="Hagos B."/>
            <person name="Hall J."/>
            <person name="Henson C."/>
            <person name="Hollinger A."/>
            <person name="Honan T."/>
            <person name="Huard M.D."/>
            <person name="Hughes L."/>
            <person name="Hurhula B."/>
            <person name="Husby M.E."/>
            <person name="Kamat A."/>
            <person name="Kanga B."/>
            <person name="Kashin S."/>
            <person name="Khazanovich D."/>
            <person name="Kisner P."/>
            <person name="Lance K."/>
            <person name="Lara M."/>
            <person name="Lee W."/>
            <person name="Lennon N."/>
            <person name="Letendre F."/>
            <person name="LeVine R."/>
            <person name="Lipovsky A."/>
            <person name="Liu X."/>
            <person name="Liu J."/>
            <person name="Liu S."/>
            <person name="Lokyitsang T."/>
            <person name="Lokyitsang Y."/>
            <person name="Lubonja R."/>
            <person name="Lui A."/>
            <person name="MacDonald P."/>
            <person name="Magnisalis V."/>
            <person name="Maru K."/>
            <person name="Matthews C."/>
            <person name="McCusker W."/>
            <person name="McDonough S."/>
            <person name="Mehta T."/>
            <person name="Meldrim J."/>
            <person name="Meneus L."/>
            <person name="Mihai O."/>
            <person name="Mihalev A."/>
            <person name="Mihova T."/>
            <person name="Mittelman R."/>
            <person name="Mlenga V."/>
            <person name="Montmayeur A."/>
            <person name="Mulrain L."/>
            <person name="Navidi A."/>
            <person name="Naylor J."/>
            <person name="Negash T."/>
            <person name="Nguyen T."/>
            <person name="Nguyen N."/>
            <person name="Nicol R."/>
            <person name="Norbu C."/>
            <person name="Norbu N."/>
            <person name="Novod N."/>
            <person name="O'Neill B."/>
            <person name="Osman S."/>
            <person name="Markiewicz E."/>
            <person name="Oyono O.L."/>
            <person name="Patti C."/>
            <person name="Phunkhang P."/>
            <person name="Pierre F."/>
            <person name="Priest M."/>
            <person name="Raghuraman S."/>
            <person name="Rege F."/>
            <person name="Reyes R."/>
            <person name="Rise C."/>
            <person name="Rogov P."/>
            <person name="Ross K."/>
            <person name="Ryan E."/>
            <person name="Settipalli S."/>
            <person name="Shea T."/>
            <person name="Sherpa N."/>
            <person name="Shi L."/>
            <person name="Shih D."/>
            <person name="Sparrow T."/>
            <person name="Spaulding J."/>
            <person name="Stalker J."/>
            <person name="Stange-Thomann N."/>
            <person name="Stavropoulos S."/>
            <person name="Stone C."/>
            <person name="Strader C."/>
            <person name="Tesfaye S."/>
            <person name="Thomson T."/>
            <person name="Thoulutsang Y."/>
            <person name="Thoulutsang D."/>
            <person name="Topham K."/>
            <person name="Topping I."/>
            <person name="Tsamla T."/>
            <person name="Vassiliev H."/>
            <person name="Vo A."/>
            <person name="Wangchuk T."/>
            <person name="Wangdi T."/>
            <person name="Weiand M."/>
            <person name="Wilkinson J."/>
            <person name="Wilson A."/>
            <person name="Yadav S."/>
            <person name="Young G."/>
            <person name="Yu Q."/>
            <person name="Zembek L."/>
            <person name="Zhong D."/>
            <person name="Zimmer A."/>
            <person name="Zwirko Z."/>
            <person name="Jaffe D.B."/>
            <person name="Alvarez P."/>
            <person name="Brockman W."/>
            <person name="Butler J."/>
            <person name="Chin C."/>
            <person name="Gnerre S."/>
            <person name="Grabherr M."/>
            <person name="Kleber M."/>
            <person name="Mauceli E."/>
            <person name="MacCallum I."/>
        </authorList>
    </citation>
    <scope>NUCLEOTIDE SEQUENCE [LARGE SCALE GENOMIC DNA]</scope>
    <source>
        <strain evidence="3">Tucson 15287-2541.00</strain>
    </source>
</reference>
<feature type="chain" id="PRO_5002807847" evidence="1">
    <location>
        <begin position="19"/>
        <end position="114"/>
    </location>
</feature>
<sequence length="114" mass="13030">MFKVLFVLFLALVASSHSRPSYLPAYETIEYAPTVLGYEHLGLPTAISHQSSTVVHEKRPYLRPIYEHHHTPLLKSYHHPTTYSYASSPLNYGSEWYEPGWTGGLSYSPSIYLK</sequence>
<dbReference type="EMBL" id="CH916366">
    <property type="protein sequence ID" value="EDV95738.1"/>
    <property type="molecule type" value="Genomic_DNA"/>
</dbReference>
<feature type="signal peptide" evidence="1">
    <location>
        <begin position="1"/>
        <end position="18"/>
    </location>
</feature>
<keyword evidence="1" id="KW-0732">Signal</keyword>
<dbReference type="InterPro" id="IPR007614">
    <property type="entry name" value="Retinin_C"/>
</dbReference>
<proteinExistence type="predicted"/>
<dbReference type="OMA" id="GWYEPGI"/>
<keyword evidence="3" id="KW-1185">Reference proteome</keyword>
<dbReference type="AlphaFoldDB" id="B4J0D7"/>
<evidence type="ECO:0000313" key="3">
    <source>
        <dbReference type="Proteomes" id="UP000001070"/>
    </source>
</evidence>
<dbReference type="HOGENOM" id="CLU_2136020_0_0_1"/>
<dbReference type="KEGG" id="dgr:6558796"/>
<dbReference type="PhylomeDB" id="B4J0D7"/>
<dbReference type="Proteomes" id="UP000001070">
    <property type="component" value="Unassembled WGS sequence"/>
</dbReference>
<dbReference type="OrthoDB" id="7977443at2759"/>
<dbReference type="Pfam" id="PF04527">
    <property type="entry name" value="Retinin_C"/>
    <property type="match status" value="1"/>
</dbReference>
<organism evidence="3">
    <name type="scientific">Drosophila grimshawi</name>
    <name type="common">Hawaiian fruit fly</name>
    <name type="synonym">Idiomyia grimshawi</name>
    <dbReference type="NCBI Taxonomy" id="7222"/>
    <lineage>
        <taxon>Eukaryota</taxon>
        <taxon>Metazoa</taxon>
        <taxon>Ecdysozoa</taxon>
        <taxon>Arthropoda</taxon>
        <taxon>Hexapoda</taxon>
        <taxon>Insecta</taxon>
        <taxon>Pterygota</taxon>
        <taxon>Neoptera</taxon>
        <taxon>Endopterygota</taxon>
        <taxon>Diptera</taxon>
        <taxon>Brachycera</taxon>
        <taxon>Muscomorpha</taxon>
        <taxon>Ephydroidea</taxon>
        <taxon>Drosophilidae</taxon>
        <taxon>Drosophila</taxon>
        <taxon>Hawaiian Drosophila</taxon>
    </lineage>
</organism>
<dbReference type="STRING" id="7222.B4J0D7"/>
<evidence type="ECO:0000256" key="1">
    <source>
        <dbReference type="SAM" id="SignalP"/>
    </source>
</evidence>